<proteinExistence type="predicted"/>
<reference evidence="2 3" key="1">
    <citation type="journal article" date="2016" name="Nat. Commun.">
        <title>Thousands of microbial genomes shed light on interconnected biogeochemical processes in an aquifer system.</title>
        <authorList>
            <person name="Anantharaman K."/>
            <person name="Brown C.T."/>
            <person name="Hug L.A."/>
            <person name="Sharon I."/>
            <person name="Castelle C.J."/>
            <person name="Probst A.J."/>
            <person name="Thomas B.C."/>
            <person name="Singh A."/>
            <person name="Wilkins M.J."/>
            <person name="Karaoz U."/>
            <person name="Brodie E.L."/>
            <person name="Williams K.H."/>
            <person name="Hubbard S.S."/>
            <person name="Banfield J.F."/>
        </authorList>
    </citation>
    <scope>NUCLEOTIDE SEQUENCE [LARGE SCALE GENOMIC DNA]</scope>
</reference>
<organism evidence="2 3">
    <name type="scientific">Candidatus Doudnabacteria bacterium RIFCSPHIGHO2_01_FULL_46_14</name>
    <dbReference type="NCBI Taxonomy" id="1817824"/>
    <lineage>
        <taxon>Bacteria</taxon>
        <taxon>Candidatus Doudnaibacteriota</taxon>
    </lineage>
</organism>
<dbReference type="STRING" id="1817824.A2751_05885"/>
<protein>
    <submittedName>
        <fullName evidence="2">Uncharacterized protein</fullName>
    </submittedName>
</protein>
<evidence type="ECO:0000313" key="2">
    <source>
        <dbReference type="EMBL" id="OGE79139.1"/>
    </source>
</evidence>
<feature type="region of interest" description="Disordered" evidence="1">
    <location>
        <begin position="36"/>
        <end position="95"/>
    </location>
</feature>
<sequence>MTEKKEWLFLLPRMTEQEIKELDRILSIKLPSKVFNNAPPSLAGASRGGQPPLDLRGRERELRAPVTDIKPPAPQAPAPTIMNRPRISEPPAPPAQKNIESRILNIEKPKPQIPLPVKKESTIPKADIPNSKFNIPASIRRPDAIPQKPVIPELAKLASLSMEDLRRESSIYVFLENLNQYILSLIAKRIPAEEILLAFEKSPLHKSYLKVGMALLNHEKNTELSREEFETLTDFRTNLKRL</sequence>
<evidence type="ECO:0000313" key="3">
    <source>
        <dbReference type="Proteomes" id="UP000176864"/>
    </source>
</evidence>
<dbReference type="Proteomes" id="UP000176864">
    <property type="component" value="Unassembled WGS sequence"/>
</dbReference>
<gene>
    <name evidence="2" type="ORF">A2751_05885</name>
</gene>
<evidence type="ECO:0000256" key="1">
    <source>
        <dbReference type="SAM" id="MobiDB-lite"/>
    </source>
</evidence>
<dbReference type="AlphaFoldDB" id="A0A1F5NN87"/>
<comment type="caution">
    <text evidence="2">The sequence shown here is derived from an EMBL/GenBank/DDBJ whole genome shotgun (WGS) entry which is preliminary data.</text>
</comment>
<accession>A0A1F5NN87</accession>
<name>A0A1F5NN87_9BACT</name>
<dbReference type="EMBL" id="MFEK01000007">
    <property type="protein sequence ID" value="OGE79139.1"/>
    <property type="molecule type" value="Genomic_DNA"/>
</dbReference>